<dbReference type="GO" id="GO:0004519">
    <property type="term" value="F:endonuclease activity"/>
    <property type="evidence" value="ECO:0007669"/>
    <property type="project" value="UniProtKB-KW"/>
</dbReference>
<dbReference type="EMBL" id="RJKX01000014">
    <property type="protein sequence ID" value="ROP90973.1"/>
    <property type="molecule type" value="Genomic_DNA"/>
</dbReference>
<dbReference type="RefSeq" id="WP_123690514.1">
    <property type="nucleotide sequence ID" value="NZ_AP019700.1"/>
</dbReference>
<name>A0A3N1L8G2_9PROT</name>
<dbReference type="Pfam" id="PF01713">
    <property type="entry name" value="Smr"/>
    <property type="match status" value="1"/>
</dbReference>
<feature type="domain" description="Smr" evidence="2">
    <location>
        <begin position="98"/>
        <end position="184"/>
    </location>
</feature>
<dbReference type="PANTHER" id="PTHR35562:SF2">
    <property type="entry name" value="DNA ENDONUCLEASE SMRA-RELATED"/>
    <property type="match status" value="1"/>
</dbReference>
<dbReference type="Proteomes" id="UP000278222">
    <property type="component" value="Unassembled WGS sequence"/>
</dbReference>
<keyword evidence="3" id="KW-0255">Endonuclease</keyword>
<keyword evidence="4" id="KW-1185">Reference proteome</keyword>
<keyword evidence="3" id="KW-0540">Nuclease</keyword>
<dbReference type="OrthoDB" id="7165597at2"/>
<dbReference type="PROSITE" id="PS50828">
    <property type="entry name" value="SMR"/>
    <property type="match status" value="1"/>
</dbReference>
<proteinExistence type="predicted"/>
<gene>
    <name evidence="3" type="ORF">EDC65_2833</name>
</gene>
<feature type="region of interest" description="Disordered" evidence="1">
    <location>
        <begin position="19"/>
        <end position="64"/>
    </location>
</feature>
<sequence>MARDRDLWRRAVADVVPLPRRATGRPALAPAKPPALPVPPPAAPARPADHARRPPAPSPAIRPVARSPVALEAGAAVDVDARSVERLKRGRMAIDGRLDLHGLTQAEAHSALHRFILSAVAQGRRCILLITGRGGWNSSPAERGVLRRMVPRWLNEPSVRPHVLAYTEAQPRDGGGGALYLLLRRRR</sequence>
<dbReference type="AlphaFoldDB" id="A0A3N1L8G2"/>
<dbReference type="SMART" id="SM00463">
    <property type="entry name" value="SMR"/>
    <property type="match status" value="1"/>
</dbReference>
<accession>A0A3N1L8G2</accession>
<evidence type="ECO:0000256" key="1">
    <source>
        <dbReference type="SAM" id="MobiDB-lite"/>
    </source>
</evidence>
<feature type="compositionally biased region" description="Pro residues" evidence="1">
    <location>
        <begin position="31"/>
        <end position="44"/>
    </location>
</feature>
<evidence type="ECO:0000313" key="4">
    <source>
        <dbReference type="Proteomes" id="UP000278222"/>
    </source>
</evidence>
<dbReference type="Gene3D" id="3.30.1370.110">
    <property type="match status" value="1"/>
</dbReference>
<dbReference type="InterPro" id="IPR002625">
    <property type="entry name" value="Smr_dom"/>
</dbReference>
<dbReference type="PANTHER" id="PTHR35562">
    <property type="entry name" value="DNA ENDONUCLEASE SMRA-RELATED"/>
    <property type="match status" value="1"/>
</dbReference>
<reference evidence="3 4" key="1">
    <citation type="submission" date="2018-11" db="EMBL/GenBank/DDBJ databases">
        <title>Genomic Encyclopedia of Type Strains, Phase IV (KMG-IV): sequencing the most valuable type-strain genomes for metagenomic binning, comparative biology and taxonomic classification.</title>
        <authorList>
            <person name="Goeker M."/>
        </authorList>
    </citation>
    <scope>NUCLEOTIDE SEQUENCE [LARGE SCALE GENOMIC DNA]</scope>
    <source>
        <strain evidence="3 4">DSM 5900</strain>
    </source>
</reference>
<protein>
    <submittedName>
        <fullName evidence="3">DNA-nicking Smr family endonuclease</fullName>
    </submittedName>
</protein>
<evidence type="ECO:0000313" key="3">
    <source>
        <dbReference type="EMBL" id="ROP90973.1"/>
    </source>
</evidence>
<comment type="caution">
    <text evidence="3">The sequence shown here is derived from an EMBL/GenBank/DDBJ whole genome shotgun (WGS) entry which is preliminary data.</text>
</comment>
<dbReference type="InterPro" id="IPR036063">
    <property type="entry name" value="Smr_dom_sf"/>
</dbReference>
<evidence type="ECO:0000259" key="2">
    <source>
        <dbReference type="PROSITE" id="PS50828"/>
    </source>
</evidence>
<dbReference type="SUPFAM" id="SSF160443">
    <property type="entry name" value="SMR domain-like"/>
    <property type="match status" value="1"/>
</dbReference>
<organism evidence="3 4">
    <name type="scientific">Stella humosa</name>
    <dbReference type="NCBI Taxonomy" id="94"/>
    <lineage>
        <taxon>Bacteria</taxon>
        <taxon>Pseudomonadati</taxon>
        <taxon>Pseudomonadota</taxon>
        <taxon>Alphaproteobacteria</taxon>
        <taxon>Rhodospirillales</taxon>
        <taxon>Stellaceae</taxon>
        <taxon>Stella</taxon>
    </lineage>
</organism>
<keyword evidence="3" id="KW-0378">Hydrolase</keyword>